<accession>A0AAW5E245</accession>
<dbReference type="Pfam" id="PF14004">
    <property type="entry name" value="DUF4227"/>
    <property type="match status" value="1"/>
</dbReference>
<keyword evidence="1" id="KW-1133">Transmembrane helix</keyword>
<keyword evidence="1" id="KW-0812">Transmembrane</keyword>
<evidence type="ECO:0000256" key="1">
    <source>
        <dbReference type="SAM" id="Phobius"/>
    </source>
</evidence>
<dbReference type="InterPro" id="IPR025321">
    <property type="entry name" value="DUF4227"/>
</dbReference>
<protein>
    <submittedName>
        <fullName evidence="2">YqzK family protein</fullName>
    </submittedName>
</protein>
<dbReference type="AlphaFoldDB" id="A0AAW5E245"/>
<dbReference type="EMBL" id="JAKTTI010000005">
    <property type="protein sequence ID" value="MCH1624829.1"/>
    <property type="molecule type" value="Genomic_DNA"/>
</dbReference>
<sequence length="75" mass="9161">MRQWLRIVYDTMKVFILFTGCTVLFYYGIIWINQEYQNYHRYDEPEGSSVKVTSMVEEKNDSLLNRLIYFYQNGE</sequence>
<gene>
    <name evidence="2" type="ORF">MJG50_05780</name>
</gene>
<dbReference type="RefSeq" id="WP_240253551.1">
    <property type="nucleotide sequence ID" value="NZ_JAKTTI010000005.1"/>
</dbReference>
<comment type="caution">
    <text evidence="2">The sequence shown here is derived from an EMBL/GenBank/DDBJ whole genome shotgun (WGS) entry which is preliminary data.</text>
</comment>
<keyword evidence="1" id="KW-0472">Membrane</keyword>
<organism evidence="2 3">
    <name type="scientific">Fredinandcohnia quinoae</name>
    <dbReference type="NCBI Taxonomy" id="2918902"/>
    <lineage>
        <taxon>Bacteria</taxon>
        <taxon>Bacillati</taxon>
        <taxon>Bacillota</taxon>
        <taxon>Bacilli</taxon>
        <taxon>Bacillales</taxon>
        <taxon>Bacillaceae</taxon>
        <taxon>Fredinandcohnia</taxon>
    </lineage>
</organism>
<evidence type="ECO:0000313" key="2">
    <source>
        <dbReference type="EMBL" id="MCH1624829.1"/>
    </source>
</evidence>
<dbReference type="Proteomes" id="UP001431131">
    <property type="component" value="Unassembled WGS sequence"/>
</dbReference>
<proteinExistence type="predicted"/>
<evidence type="ECO:0000313" key="3">
    <source>
        <dbReference type="Proteomes" id="UP001431131"/>
    </source>
</evidence>
<keyword evidence="3" id="KW-1185">Reference proteome</keyword>
<reference evidence="2" key="1">
    <citation type="submission" date="2022-02" db="EMBL/GenBank/DDBJ databases">
        <title>Fredinandcohnia quinoae sp. nov. isolated from Chenopodium quinoa seeds.</title>
        <authorList>
            <person name="Saati-Santamaria Z."/>
            <person name="Flores-Felix J.D."/>
            <person name="Igual J.M."/>
            <person name="Velazquez E."/>
            <person name="Garcia-Fraile P."/>
            <person name="Martinez-Molina E."/>
        </authorList>
    </citation>
    <scope>NUCLEOTIDE SEQUENCE</scope>
    <source>
        <strain evidence="2">SECRCQ15</strain>
    </source>
</reference>
<feature type="transmembrane region" description="Helical" evidence="1">
    <location>
        <begin position="12"/>
        <end position="32"/>
    </location>
</feature>
<name>A0AAW5E245_9BACI</name>